<organism evidence="14 15">
    <name type="scientific">Lysinibacillus irui</name>
    <dbReference type="NCBI Taxonomy" id="2998077"/>
    <lineage>
        <taxon>Bacteria</taxon>
        <taxon>Bacillati</taxon>
        <taxon>Bacillota</taxon>
        <taxon>Bacilli</taxon>
        <taxon>Bacillales</taxon>
        <taxon>Bacillaceae</taxon>
        <taxon>Lysinibacillus</taxon>
    </lineage>
</organism>
<keyword evidence="10" id="KW-0239">DNA-directed DNA polymerase</keyword>
<dbReference type="Pfam" id="PF13177">
    <property type="entry name" value="DNA_pol3_delta2"/>
    <property type="match status" value="1"/>
</dbReference>
<evidence type="ECO:0000256" key="10">
    <source>
        <dbReference type="ARBA" id="ARBA00022932"/>
    </source>
</evidence>
<dbReference type="InterPro" id="IPR022754">
    <property type="entry name" value="DNA_pol_III_gamma-3"/>
</dbReference>
<dbReference type="FunFam" id="3.40.50.300:FF:000014">
    <property type="entry name" value="DNA polymerase III subunit gamma/tau"/>
    <property type="match status" value="1"/>
</dbReference>
<protein>
    <recommendedName>
        <fullName evidence="2">DNA-directed DNA polymerase</fullName>
        <ecNumber evidence="2">2.7.7.7</ecNumber>
    </recommendedName>
</protein>
<dbReference type="PANTHER" id="PTHR11669:SF0">
    <property type="entry name" value="PROTEIN STICHEL-LIKE 2"/>
    <property type="match status" value="1"/>
</dbReference>
<dbReference type="AlphaFoldDB" id="A0AAJ5UVS7"/>
<dbReference type="CDD" id="cd18137">
    <property type="entry name" value="HLD_clamp_pol_III_gamma_tau"/>
    <property type="match status" value="1"/>
</dbReference>
<dbReference type="InterPro" id="IPR045085">
    <property type="entry name" value="HLD_clamp_pol_III_gamma_tau"/>
</dbReference>
<geneLocation type="plasmid" evidence="14 15">
    <name>unnamed</name>
</geneLocation>
<dbReference type="Pfam" id="PF12169">
    <property type="entry name" value="DNA_pol3_gamma3"/>
    <property type="match status" value="1"/>
</dbReference>
<comment type="similarity">
    <text evidence="1">Belongs to the DnaX/STICHEL family.</text>
</comment>
<dbReference type="GO" id="GO:0005524">
    <property type="term" value="F:ATP binding"/>
    <property type="evidence" value="ECO:0007669"/>
    <property type="project" value="UniProtKB-KW"/>
</dbReference>
<evidence type="ECO:0000256" key="1">
    <source>
        <dbReference type="ARBA" id="ARBA00006360"/>
    </source>
</evidence>
<dbReference type="SUPFAM" id="SSF52540">
    <property type="entry name" value="P-loop containing nucleoside triphosphate hydrolases"/>
    <property type="match status" value="1"/>
</dbReference>
<evidence type="ECO:0000256" key="7">
    <source>
        <dbReference type="ARBA" id="ARBA00022741"/>
    </source>
</evidence>
<evidence type="ECO:0000256" key="6">
    <source>
        <dbReference type="ARBA" id="ARBA00022723"/>
    </source>
</evidence>
<evidence type="ECO:0000313" key="14">
    <source>
        <dbReference type="EMBL" id="WDV09249.1"/>
    </source>
</evidence>
<dbReference type="InterPro" id="IPR003593">
    <property type="entry name" value="AAA+_ATPase"/>
</dbReference>
<evidence type="ECO:0000256" key="5">
    <source>
        <dbReference type="ARBA" id="ARBA00022705"/>
    </source>
</evidence>
<dbReference type="InterPro" id="IPR027417">
    <property type="entry name" value="P-loop_NTPase"/>
</dbReference>
<dbReference type="InterPro" id="IPR001270">
    <property type="entry name" value="ClpA/B"/>
</dbReference>
<dbReference type="CDD" id="cd00009">
    <property type="entry name" value="AAA"/>
    <property type="match status" value="1"/>
</dbReference>
<dbReference type="NCBIfam" id="TIGR02397">
    <property type="entry name" value="dnaX_nterm"/>
    <property type="match status" value="1"/>
</dbReference>
<dbReference type="Gene3D" id="1.10.8.60">
    <property type="match status" value="1"/>
</dbReference>
<keyword evidence="6" id="KW-0479">Metal-binding</keyword>
<keyword evidence="7" id="KW-0547">Nucleotide-binding</keyword>
<keyword evidence="5" id="KW-0235">DNA replication</keyword>
<feature type="domain" description="AAA+ ATPase" evidence="13">
    <location>
        <begin position="47"/>
        <end position="185"/>
    </location>
</feature>
<dbReference type="GO" id="GO:0006261">
    <property type="term" value="P:DNA-templated DNA replication"/>
    <property type="evidence" value="ECO:0007669"/>
    <property type="project" value="TreeGrafter"/>
</dbReference>
<evidence type="ECO:0000256" key="8">
    <source>
        <dbReference type="ARBA" id="ARBA00022833"/>
    </source>
</evidence>
<keyword evidence="8" id="KW-0862">Zinc</keyword>
<dbReference type="Gene3D" id="1.20.272.10">
    <property type="match status" value="1"/>
</dbReference>
<reference evidence="14" key="1">
    <citation type="submission" date="2022-11" db="EMBL/GenBank/DDBJ databases">
        <title>Lysinibacillus irui.</title>
        <authorList>
            <person name="Akintayo S.O."/>
        </authorList>
    </citation>
    <scope>NUCLEOTIDE SEQUENCE</scope>
    <source>
        <strain evidence="14">IRB4-01</strain>
        <plasmid evidence="14">unnamed</plasmid>
    </source>
</reference>
<keyword evidence="4 14" id="KW-0548">Nucleotidyltransferase</keyword>
<evidence type="ECO:0000256" key="11">
    <source>
        <dbReference type="ARBA" id="ARBA00049244"/>
    </source>
</evidence>
<dbReference type="GO" id="GO:0046872">
    <property type="term" value="F:metal ion binding"/>
    <property type="evidence" value="ECO:0007669"/>
    <property type="project" value="UniProtKB-KW"/>
</dbReference>
<dbReference type="InterPro" id="IPR008921">
    <property type="entry name" value="DNA_pol3_clamp-load_cplx_C"/>
</dbReference>
<dbReference type="GO" id="GO:0003887">
    <property type="term" value="F:DNA-directed DNA polymerase activity"/>
    <property type="evidence" value="ECO:0007669"/>
    <property type="project" value="UniProtKB-KW"/>
</dbReference>
<dbReference type="Proteomes" id="UP001219585">
    <property type="component" value="Plasmid unnamed"/>
</dbReference>
<evidence type="ECO:0000259" key="13">
    <source>
        <dbReference type="SMART" id="SM00382"/>
    </source>
</evidence>
<dbReference type="KEGG" id="liu:OU989_23460"/>
<dbReference type="EC" id="2.7.7.7" evidence="2"/>
<evidence type="ECO:0000313" key="15">
    <source>
        <dbReference type="Proteomes" id="UP001219585"/>
    </source>
</evidence>
<keyword evidence="14" id="KW-0614">Plasmid</keyword>
<comment type="catalytic activity">
    <reaction evidence="11">
        <text>DNA(n) + a 2'-deoxyribonucleoside 5'-triphosphate = DNA(n+1) + diphosphate</text>
        <dbReference type="Rhea" id="RHEA:22508"/>
        <dbReference type="Rhea" id="RHEA-COMP:17339"/>
        <dbReference type="Rhea" id="RHEA-COMP:17340"/>
        <dbReference type="ChEBI" id="CHEBI:33019"/>
        <dbReference type="ChEBI" id="CHEBI:61560"/>
        <dbReference type="ChEBI" id="CHEBI:173112"/>
        <dbReference type="EC" id="2.7.7.7"/>
    </reaction>
</comment>
<dbReference type="EMBL" id="CP113528">
    <property type="protein sequence ID" value="WDV09249.1"/>
    <property type="molecule type" value="Genomic_DNA"/>
</dbReference>
<dbReference type="PRINTS" id="PR00300">
    <property type="entry name" value="CLPPROTEASEA"/>
</dbReference>
<dbReference type="SMART" id="SM00382">
    <property type="entry name" value="AAA"/>
    <property type="match status" value="1"/>
</dbReference>
<proteinExistence type="inferred from homology"/>
<evidence type="ECO:0000256" key="12">
    <source>
        <dbReference type="SAM" id="MobiDB-lite"/>
    </source>
</evidence>
<dbReference type="RefSeq" id="WP_274797469.1">
    <property type="nucleotide sequence ID" value="NZ_CP113528.1"/>
</dbReference>
<dbReference type="GO" id="GO:0009360">
    <property type="term" value="C:DNA polymerase III complex"/>
    <property type="evidence" value="ECO:0007669"/>
    <property type="project" value="InterPro"/>
</dbReference>
<dbReference type="Gene3D" id="3.40.50.300">
    <property type="entry name" value="P-loop containing nucleotide triphosphate hydrolases"/>
    <property type="match status" value="1"/>
</dbReference>
<dbReference type="SUPFAM" id="SSF48019">
    <property type="entry name" value="post-AAA+ oligomerization domain-like"/>
    <property type="match status" value="1"/>
</dbReference>
<dbReference type="GO" id="GO:0003677">
    <property type="term" value="F:DNA binding"/>
    <property type="evidence" value="ECO:0007669"/>
    <property type="project" value="InterPro"/>
</dbReference>
<feature type="region of interest" description="Disordered" evidence="12">
    <location>
        <begin position="496"/>
        <end position="520"/>
    </location>
</feature>
<accession>A0AAJ5UVS7</accession>
<evidence type="ECO:0000256" key="9">
    <source>
        <dbReference type="ARBA" id="ARBA00022840"/>
    </source>
</evidence>
<evidence type="ECO:0000256" key="2">
    <source>
        <dbReference type="ARBA" id="ARBA00012417"/>
    </source>
</evidence>
<dbReference type="PANTHER" id="PTHR11669">
    <property type="entry name" value="REPLICATION FACTOR C / DNA POLYMERASE III GAMMA-TAU SUBUNIT"/>
    <property type="match status" value="1"/>
</dbReference>
<keyword evidence="3 14" id="KW-0808">Transferase</keyword>
<gene>
    <name evidence="14" type="primary">dnaX</name>
    <name evidence="14" type="ORF">OU989_23460</name>
</gene>
<dbReference type="Pfam" id="PF22608">
    <property type="entry name" value="DNAX_ATPase_lid"/>
    <property type="match status" value="1"/>
</dbReference>
<name>A0AAJ5UVS7_9BACI</name>
<evidence type="ECO:0000256" key="3">
    <source>
        <dbReference type="ARBA" id="ARBA00022679"/>
    </source>
</evidence>
<dbReference type="FunFam" id="1.10.8.60:FF:000013">
    <property type="entry name" value="DNA polymerase III subunit gamma/tau"/>
    <property type="match status" value="1"/>
</dbReference>
<dbReference type="InterPro" id="IPR050238">
    <property type="entry name" value="DNA_Rep/Repair_Clamp_Loader"/>
</dbReference>
<keyword evidence="9" id="KW-0067">ATP-binding</keyword>
<dbReference type="InterPro" id="IPR012763">
    <property type="entry name" value="DNA_pol_III_sug/sutau_N"/>
</dbReference>
<dbReference type="NCBIfam" id="NF004046">
    <property type="entry name" value="PRK05563.1"/>
    <property type="match status" value="1"/>
</dbReference>
<evidence type="ECO:0000256" key="4">
    <source>
        <dbReference type="ARBA" id="ARBA00022695"/>
    </source>
</evidence>
<sequence>MNTLLETEVQVEHKALYRKYRPNDFSGLVGQAHVRTTLENAIAKGAVSHAYLFTGPRGTGKTSTAKLFAKALNCENPNGCNPCGVCYSCSNDSTDIIEIDAASNNSVDDVRQLKENIILTPMHGKNKIYIVDEVHMYTTQAFNALLKILEEPPAHARFVLATTEVHKIPATILSRCQRFDFRRISTKEIVDRLKYVLKEEGRAAEDTALNLIAQVSAGGMRDALSLLDQALSRKTELSETVTLNDVLELTGAVDVRVIGQLISLIANNQIEASLSHFNKCFESGKEPKFFIEEMMIYLRDILIFKRLGPEATLKKANTDENFPNIAASVQEDKVYIYLNELQETLSNSKFHHDIQLLMEMTIIRMVHGEKASLQAQIDELRSMIINGNISNSPKLASEQTAPIKANGNDEVRIENTEVTNLQEQPNDFTNAENNNQSIFETSNVDLTLLQPSTDILPSNEESNPEPQMDEGFVEVNDPLQFIEMAREAEANGTDWAKELPPENENYTMESSSPEEDPNTEWPMPQLNDDLVPPETDNESMILSFEEEVVQNTSNIILSEKEQEVLGVLQTANIEYRDAFNKVKESIINELDSLNLSSKRVFSEFTTKAVNEKTVILVHEHKIQVKLIEKAVHRNKITEAFENVYKDMNYIAITQEEWLTVVAAYKEANPQQGK</sequence>